<comment type="similarity">
    <text evidence="4">Belongs to the methyltransferase superfamily. YrrT family.</text>
</comment>
<evidence type="ECO:0000313" key="7">
    <source>
        <dbReference type="Proteomes" id="UP000831537"/>
    </source>
</evidence>
<evidence type="ECO:0000256" key="1">
    <source>
        <dbReference type="ARBA" id="ARBA00022603"/>
    </source>
</evidence>
<dbReference type="PANTHER" id="PTHR43861:SF1">
    <property type="entry name" value="TRANS-ACONITATE 2-METHYLTRANSFERASE"/>
    <property type="match status" value="1"/>
</dbReference>
<evidence type="ECO:0000256" key="2">
    <source>
        <dbReference type="ARBA" id="ARBA00022679"/>
    </source>
</evidence>
<feature type="domain" description="Methyltransferase" evidence="5">
    <location>
        <begin position="49"/>
        <end position="139"/>
    </location>
</feature>
<protein>
    <recommendedName>
        <fullName evidence="4">Uncharacterized methyltransferase MUN87_07250</fullName>
        <ecNumber evidence="4">2.1.1.-</ecNumber>
    </recommendedName>
</protein>
<gene>
    <name evidence="6" type="ORF">MUN87_07250</name>
</gene>
<dbReference type="HAMAP" id="MF_02100">
    <property type="entry name" value="Methyltr_YrrT"/>
    <property type="match status" value="1"/>
</dbReference>
<dbReference type="Pfam" id="PF13649">
    <property type="entry name" value="Methyltransf_25"/>
    <property type="match status" value="1"/>
</dbReference>
<dbReference type="RefSeq" id="WP_244747039.1">
    <property type="nucleotide sequence ID" value="NZ_CP095071.1"/>
</dbReference>
<dbReference type="GO" id="GO:0008168">
    <property type="term" value="F:methyltransferase activity"/>
    <property type="evidence" value="ECO:0007669"/>
    <property type="project" value="UniProtKB-KW"/>
</dbReference>
<keyword evidence="1 4" id="KW-0489">Methyltransferase</keyword>
<dbReference type="InterPro" id="IPR041698">
    <property type="entry name" value="Methyltransf_25"/>
</dbReference>
<evidence type="ECO:0000256" key="4">
    <source>
        <dbReference type="HAMAP-Rule" id="MF_02100"/>
    </source>
</evidence>
<organism evidence="6 7">
    <name type="scientific">Gracilibacillus salinarum</name>
    <dbReference type="NCBI Taxonomy" id="2932255"/>
    <lineage>
        <taxon>Bacteria</taxon>
        <taxon>Bacillati</taxon>
        <taxon>Bacillota</taxon>
        <taxon>Bacilli</taxon>
        <taxon>Bacillales</taxon>
        <taxon>Bacillaceae</taxon>
        <taxon>Gracilibacillus</taxon>
    </lineage>
</organism>
<sequence length="212" mass="24486">MGREFLDVFEEWASSYDEAVTGHDPQYRDVFERYDTILGEVAQLAEGSVLEFGVGTGNLTEKIIEKGQHVIGIEPSEPMRELAEKKIPNLPLFEGDFLSFPTLDEPIHSIVSTYAFHHLTKEEKQQAIANFYSLLEEGGKVIFADTVYENEQAEQQIKQEAKEKGYLDLLEDLNREYYPQLQEIRQLFTESGFHFEATQRNKFVWILVAEKQ</sequence>
<feature type="binding site" evidence="4">
    <location>
        <position position="74"/>
    </location>
    <ligand>
        <name>S-adenosyl-L-methionine</name>
        <dbReference type="ChEBI" id="CHEBI:59789"/>
    </ligand>
</feature>
<dbReference type="EMBL" id="CP095071">
    <property type="protein sequence ID" value="UOQ86676.1"/>
    <property type="molecule type" value="Genomic_DNA"/>
</dbReference>
<keyword evidence="3 4" id="KW-0949">S-adenosyl-L-methionine</keyword>
<evidence type="ECO:0000313" key="6">
    <source>
        <dbReference type="EMBL" id="UOQ86676.1"/>
    </source>
</evidence>
<keyword evidence="7" id="KW-1185">Reference proteome</keyword>
<proteinExistence type="inferred from homology"/>
<dbReference type="SUPFAM" id="SSF53335">
    <property type="entry name" value="S-adenosyl-L-methionine-dependent methyltransferases"/>
    <property type="match status" value="1"/>
</dbReference>
<feature type="binding site" evidence="4">
    <location>
        <position position="53"/>
    </location>
    <ligand>
        <name>S-adenosyl-L-methionine</name>
        <dbReference type="ChEBI" id="CHEBI:59789"/>
    </ligand>
</feature>
<feature type="binding site" evidence="4">
    <location>
        <position position="96"/>
    </location>
    <ligand>
        <name>S-adenosyl-L-methionine</name>
        <dbReference type="ChEBI" id="CHEBI:59789"/>
    </ligand>
</feature>
<dbReference type="EC" id="2.1.1.-" evidence="4"/>
<comment type="function">
    <text evidence="4">Could be a S-adenosyl-L-methionine-dependent methyltransferase.</text>
</comment>
<evidence type="ECO:0000256" key="3">
    <source>
        <dbReference type="ARBA" id="ARBA00022691"/>
    </source>
</evidence>
<dbReference type="Proteomes" id="UP000831537">
    <property type="component" value="Chromosome"/>
</dbReference>
<dbReference type="Gene3D" id="3.40.50.150">
    <property type="entry name" value="Vaccinia Virus protein VP39"/>
    <property type="match status" value="1"/>
</dbReference>
<name>A0ABY4GR19_9BACI</name>
<reference evidence="6 7" key="1">
    <citation type="submission" date="2022-04" db="EMBL/GenBank/DDBJ databases">
        <title>Gracilibacillus sp. isolated from saltern.</title>
        <authorList>
            <person name="Won M."/>
            <person name="Lee C.-M."/>
            <person name="Woen H.-Y."/>
            <person name="Kwon S.-W."/>
        </authorList>
    </citation>
    <scope>NUCLEOTIDE SEQUENCE [LARGE SCALE GENOMIC DNA]</scope>
    <source>
        <strain evidence="6 7">SSPM10-3</strain>
    </source>
</reference>
<dbReference type="GO" id="GO:0032259">
    <property type="term" value="P:methylation"/>
    <property type="evidence" value="ECO:0007669"/>
    <property type="project" value="UniProtKB-KW"/>
</dbReference>
<dbReference type="CDD" id="cd02440">
    <property type="entry name" value="AdoMet_MTases"/>
    <property type="match status" value="1"/>
</dbReference>
<evidence type="ECO:0000259" key="5">
    <source>
        <dbReference type="Pfam" id="PF13649"/>
    </source>
</evidence>
<dbReference type="InterPro" id="IPR029063">
    <property type="entry name" value="SAM-dependent_MTases_sf"/>
</dbReference>
<accession>A0ABY4GR19</accession>
<dbReference type="InterPro" id="IPR023553">
    <property type="entry name" value="Uncharacterised_MeTfrase_YrrT"/>
</dbReference>
<dbReference type="PANTHER" id="PTHR43861">
    <property type="entry name" value="TRANS-ACONITATE 2-METHYLTRANSFERASE-RELATED"/>
    <property type="match status" value="1"/>
</dbReference>
<keyword evidence="2 4" id="KW-0808">Transferase</keyword>